<evidence type="ECO:0000313" key="3">
    <source>
        <dbReference type="WBParaSite" id="Gr19_v10_g17637.t1"/>
    </source>
</evidence>
<feature type="region of interest" description="Disordered" evidence="1">
    <location>
        <begin position="85"/>
        <end position="104"/>
    </location>
</feature>
<organism evidence="2 3">
    <name type="scientific">Globodera rostochiensis</name>
    <name type="common">Golden nematode worm</name>
    <name type="synonym">Heterodera rostochiensis</name>
    <dbReference type="NCBI Taxonomy" id="31243"/>
    <lineage>
        <taxon>Eukaryota</taxon>
        <taxon>Metazoa</taxon>
        <taxon>Ecdysozoa</taxon>
        <taxon>Nematoda</taxon>
        <taxon>Chromadorea</taxon>
        <taxon>Rhabditida</taxon>
        <taxon>Tylenchina</taxon>
        <taxon>Tylenchomorpha</taxon>
        <taxon>Tylenchoidea</taxon>
        <taxon>Heteroderidae</taxon>
        <taxon>Heteroderinae</taxon>
        <taxon>Globodera</taxon>
    </lineage>
</organism>
<reference evidence="3" key="1">
    <citation type="submission" date="2022-11" db="UniProtKB">
        <authorList>
            <consortium name="WormBaseParasite"/>
        </authorList>
    </citation>
    <scope>IDENTIFICATION</scope>
</reference>
<evidence type="ECO:0000256" key="1">
    <source>
        <dbReference type="SAM" id="MobiDB-lite"/>
    </source>
</evidence>
<dbReference type="Proteomes" id="UP000887572">
    <property type="component" value="Unplaced"/>
</dbReference>
<sequence length="172" mass="18989">MSQHSTPIRNPAPHRGFNAKAREVLLDSPNVENSGMRRSGSDEEFLRRVGLIRFRRDGSESEEFESGGSTPAAIAKCENGFDALDDMPKLRSTNRKSLKPGHRLLADIGKTRSVGDLSKRIAVASNPIKTFPQRVTERSSICEVAKAEETTTADVCQQPNSSSKRNGQYKMQ</sequence>
<feature type="compositionally biased region" description="Polar residues" evidence="1">
    <location>
        <begin position="150"/>
        <end position="172"/>
    </location>
</feature>
<proteinExistence type="predicted"/>
<dbReference type="WBParaSite" id="Gr19_v10_g17637.t1">
    <property type="protein sequence ID" value="Gr19_v10_g17637.t1"/>
    <property type="gene ID" value="Gr19_v10_g17637"/>
</dbReference>
<feature type="compositionally biased region" description="Basic residues" evidence="1">
    <location>
        <begin position="92"/>
        <end position="102"/>
    </location>
</feature>
<feature type="region of interest" description="Disordered" evidence="1">
    <location>
        <begin position="148"/>
        <end position="172"/>
    </location>
</feature>
<feature type="region of interest" description="Disordered" evidence="1">
    <location>
        <begin position="1"/>
        <end position="21"/>
    </location>
</feature>
<keyword evidence="2" id="KW-1185">Reference proteome</keyword>
<accession>A0A914HJ38</accession>
<name>A0A914HJ38_GLORO</name>
<dbReference type="AlphaFoldDB" id="A0A914HJ38"/>
<protein>
    <submittedName>
        <fullName evidence="3">Uncharacterized protein</fullName>
    </submittedName>
</protein>
<evidence type="ECO:0000313" key="2">
    <source>
        <dbReference type="Proteomes" id="UP000887572"/>
    </source>
</evidence>